<dbReference type="SUPFAM" id="SSF55729">
    <property type="entry name" value="Acyl-CoA N-acyltransferases (Nat)"/>
    <property type="match status" value="1"/>
</dbReference>
<dbReference type="InterPro" id="IPR000182">
    <property type="entry name" value="GNAT_dom"/>
</dbReference>
<evidence type="ECO:0000313" key="3">
    <source>
        <dbReference type="Proteomes" id="UP000246800"/>
    </source>
</evidence>
<feature type="domain" description="N-acetyltransferase" evidence="1">
    <location>
        <begin position="3"/>
        <end position="150"/>
    </location>
</feature>
<proteinExistence type="predicted"/>
<dbReference type="AlphaFoldDB" id="A0A317YPT9"/>
<dbReference type="Proteomes" id="UP000246800">
    <property type="component" value="Unassembled WGS sequence"/>
</dbReference>
<reference evidence="2 3" key="1">
    <citation type="journal article" date="2018" name="Vet. Microbiol.">
        <title>Clonal diversity and geographic distribution of methicillin-resistant Staphylococcus pseudintermedius from Australian animals: Discovery of novel sequence types.</title>
        <authorList>
            <person name="Worthing K.A."/>
            <person name="Abraham S."/>
            <person name="Coombs G.W."/>
            <person name="Pang S."/>
            <person name="Saputra S."/>
            <person name="Jordan D."/>
            <person name="Trott D.J."/>
            <person name="Norris J.M."/>
        </authorList>
    </citation>
    <scope>NUCLEOTIDE SEQUENCE [LARGE SCALE GENOMIC DNA]</scope>
    <source>
        <strain evidence="2 3">ST525 1</strain>
    </source>
</reference>
<gene>
    <name evidence="2" type="ORF">DD902_11985</name>
</gene>
<accession>A0A317YPT9</accession>
<dbReference type="Pfam" id="PF13673">
    <property type="entry name" value="Acetyltransf_10"/>
    <property type="match status" value="1"/>
</dbReference>
<dbReference type="RefSeq" id="WP_110160496.1">
    <property type="nucleotide sequence ID" value="NZ_CP039743.1"/>
</dbReference>
<comment type="caution">
    <text evidence="2">The sequence shown here is derived from an EMBL/GenBank/DDBJ whole genome shotgun (WGS) entry which is preliminary data.</text>
</comment>
<dbReference type="EMBL" id="QEIT01000083">
    <property type="protein sequence ID" value="PWZ73071.1"/>
    <property type="molecule type" value="Genomic_DNA"/>
</dbReference>
<dbReference type="InterPro" id="IPR016181">
    <property type="entry name" value="Acyl_CoA_acyltransferase"/>
</dbReference>
<organism evidence="2 3">
    <name type="scientific">Staphylococcus pseudintermedius</name>
    <dbReference type="NCBI Taxonomy" id="283734"/>
    <lineage>
        <taxon>Bacteria</taxon>
        <taxon>Bacillati</taxon>
        <taxon>Bacillota</taxon>
        <taxon>Bacilli</taxon>
        <taxon>Bacillales</taxon>
        <taxon>Staphylococcaceae</taxon>
        <taxon>Staphylococcus</taxon>
        <taxon>Staphylococcus intermedius group</taxon>
    </lineage>
</organism>
<dbReference type="Gene3D" id="3.40.630.30">
    <property type="match status" value="1"/>
</dbReference>
<evidence type="ECO:0000313" key="2">
    <source>
        <dbReference type="EMBL" id="PWZ73071.1"/>
    </source>
</evidence>
<protein>
    <recommendedName>
        <fullName evidence="1">N-acetyltransferase domain-containing protein</fullName>
    </recommendedName>
</protein>
<evidence type="ECO:0000259" key="1">
    <source>
        <dbReference type="PROSITE" id="PS51186"/>
    </source>
</evidence>
<dbReference type="PROSITE" id="PS51186">
    <property type="entry name" value="GNAT"/>
    <property type="match status" value="1"/>
</dbReference>
<name>A0A317YPT9_STAPS</name>
<sequence length="152" mass="18342">MAVYFKKTTLKNADFILEMQKQCFRNDFLEYEDYETSPYYETLEDLQNDICTNHHFTIFLDENIIGAFEIKEKKDSQHLYKIFISPNKQNNGIGKVVMKMIFEKLTNKNKWTVYTPHKSFRNHHFYESLGFKKYGEAILSDKLKLFKYVKYN</sequence>
<dbReference type="GO" id="GO:0016747">
    <property type="term" value="F:acyltransferase activity, transferring groups other than amino-acyl groups"/>
    <property type="evidence" value="ECO:0007669"/>
    <property type="project" value="InterPro"/>
</dbReference>